<dbReference type="SUPFAM" id="SSF56112">
    <property type="entry name" value="Protein kinase-like (PK-like)"/>
    <property type="match status" value="1"/>
</dbReference>
<feature type="domain" description="Protein kinase" evidence="1">
    <location>
        <begin position="260"/>
        <end position="653"/>
    </location>
</feature>
<keyword evidence="2" id="KW-0418">Kinase</keyword>
<comment type="caution">
    <text evidence="2">The sequence shown here is derived from an EMBL/GenBank/DDBJ whole genome shotgun (WGS) entry which is preliminary data.</text>
</comment>
<evidence type="ECO:0000313" key="2">
    <source>
        <dbReference type="EMBL" id="KAH0962061.1"/>
    </source>
</evidence>
<name>A0A9P8SIJ0_9HYPO</name>
<evidence type="ECO:0000259" key="1">
    <source>
        <dbReference type="PROSITE" id="PS50011"/>
    </source>
</evidence>
<evidence type="ECO:0000313" key="3">
    <source>
        <dbReference type="Proteomes" id="UP000824596"/>
    </source>
</evidence>
<protein>
    <submittedName>
        <fullName evidence="2">Kinase</fullName>
    </submittedName>
</protein>
<dbReference type="InterPro" id="IPR011009">
    <property type="entry name" value="Kinase-like_dom_sf"/>
</dbReference>
<keyword evidence="3" id="KW-1185">Reference proteome</keyword>
<dbReference type="Proteomes" id="UP000824596">
    <property type="component" value="Unassembled WGS sequence"/>
</dbReference>
<dbReference type="Pfam" id="PF17667">
    <property type="entry name" value="Pkinase_fungal"/>
    <property type="match status" value="1"/>
</dbReference>
<dbReference type="OrthoDB" id="5584477at2759"/>
<proteinExistence type="predicted"/>
<dbReference type="PANTHER" id="PTHR38248:SF2">
    <property type="entry name" value="FUNK1 11"/>
    <property type="match status" value="1"/>
</dbReference>
<dbReference type="GO" id="GO:0005524">
    <property type="term" value="F:ATP binding"/>
    <property type="evidence" value="ECO:0007669"/>
    <property type="project" value="InterPro"/>
</dbReference>
<dbReference type="PROSITE" id="PS50011">
    <property type="entry name" value="PROTEIN_KINASE_DOM"/>
    <property type="match status" value="1"/>
</dbReference>
<dbReference type="GeneID" id="68356270"/>
<dbReference type="InterPro" id="IPR000719">
    <property type="entry name" value="Prot_kinase_dom"/>
</dbReference>
<gene>
    <name evidence="2" type="ORF">HRG_07141</name>
</gene>
<dbReference type="InterPro" id="IPR040976">
    <property type="entry name" value="Pkinase_fungal"/>
</dbReference>
<accession>A0A9P8SIJ0</accession>
<sequence length="653" mass="74228">MTLSKQQISIISENPLNDTLDRFRIKLGDCDQSDQLLWDEIASLVGALVSSTAAFRLPSPDASGNVATRLFSIQQRVRGGGMTLEPFRPLISSVVDNAPDVNIWDAVLSLIDTLNSLTPPPSSIVPTYKGTPVKTSSSRLADSETRDIVERELFFEIKDCTFRNVGGFCDKFFDSKSWRNEQKEMLNRMIVAHDGKKWTNFPSTPDEKPVWTWLCALEERFLTDAPHKLYTTRTANQFKERKGQMDIFFQMPDREANSTFTYKDVLVVGEQKKSYDASRFKADLLQLTRYMELWVFDRSGPYSSGLFDIHDEPDKFARALVGYATMNKRKPEVDHLELAGEKGVKGVARVVAHRQITNIADMRKGLEFPKPHPFRDEDVYFRDLPSARRRSNSQKPKLAKEIKEQLSIGKTKPSLYTSTGEDPFENRIYSCLVVSPAGRVISDFKTIKELLQSMRDAIRAHQSLYVTGKILHRDVSSNNIIITKPELADGFKGMLIDLDLAKVRDSGPSGARHQTGTMQFMAVEVLREADHTYRHDLESFFYVLIWMCVRESWTKKQFSRGEGPPKESLLRRWEVGSFKYIAAAKEGDMTVNRLEEIMGEFPESLDVVKPLCLRIRSIMFGDTARLNFGTPVGDSDQLYKPLVAAYDDTISEL</sequence>
<dbReference type="RefSeq" id="XP_044719574.1">
    <property type="nucleotide sequence ID" value="XM_044865612.1"/>
</dbReference>
<reference evidence="2" key="1">
    <citation type="submission" date="2021-09" db="EMBL/GenBank/DDBJ databases">
        <title>A high-quality genome of the endoparasitic fungus Hirsutella rhossiliensis with a comparison of Hirsutella genomes reveals transposable elements contributing to genome size variation.</title>
        <authorList>
            <person name="Lin R."/>
            <person name="Jiao Y."/>
            <person name="Sun X."/>
            <person name="Ling J."/>
            <person name="Xie B."/>
            <person name="Cheng X."/>
        </authorList>
    </citation>
    <scope>NUCLEOTIDE SEQUENCE</scope>
    <source>
        <strain evidence="2">HR02</strain>
    </source>
</reference>
<dbReference type="AlphaFoldDB" id="A0A9P8SIJ0"/>
<keyword evidence="2" id="KW-0808">Transferase</keyword>
<dbReference type="Gene3D" id="1.10.510.10">
    <property type="entry name" value="Transferase(Phosphotransferase) domain 1"/>
    <property type="match status" value="1"/>
</dbReference>
<organism evidence="2 3">
    <name type="scientific">Hirsutella rhossiliensis</name>
    <dbReference type="NCBI Taxonomy" id="111463"/>
    <lineage>
        <taxon>Eukaryota</taxon>
        <taxon>Fungi</taxon>
        <taxon>Dikarya</taxon>
        <taxon>Ascomycota</taxon>
        <taxon>Pezizomycotina</taxon>
        <taxon>Sordariomycetes</taxon>
        <taxon>Hypocreomycetidae</taxon>
        <taxon>Hypocreales</taxon>
        <taxon>Ophiocordycipitaceae</taxon>
        <taxon>Hirsutella</taxon>
    </lineage>
</organism>
<dbReference type="EMBL" id="JAIZPD010000007">
    <property type="protein sequence ID" value="KAH0962061.1"/>
    <property type="molecule type" value="Genomic_DNA"/>
</dbReference>
<dbReference type="PANTHER" id="PTHR38248">
    <property type="entry name" value="FUNK1 6"/>
    <property type="match status" value="1"/>
</dbReference>
<dbReference type="GO" id="GO:0004672">
    <property type="term" value="F:protein kinase activity"/>
    <property type="evidence" value="ECO:0007669"/>
    <property type="project" value="InterPro"/>
</dbReference>